<proteinExistence type="predicted"/>
<evidence type="ECO:0000313" key="4">
    <source>
        <dbReference type="Proteomes" id="UP001501570"/>
    </source>
</evidence>
<sequence>MSSGWIQVLTSTLSVVGAGGGLGAVATAIVRRRATNAEAADVITDTALVLVEPLKQRIRDLENEVRELQRTVKVALAELGRLRMAMLDPAANLEDLRALADEARGLD</sequence>
<dbReference type="EMBL" id="BAABJQ010000007">
    <property type="protein sequence ID" value="GAA5185842.1"/>
    <property type="molecule type" value="Genomic_DNA"/>
</dbReference>
<gene>
    <name evidence="3" type="ORF">GCM10023322_30820</name>
</gene>
<keyword evidence="2" id="KW-0812">Transmembrane</keyword>
<evidence type="ECO:0000256" key="2">
    <source>
        <dbReference type="SAM" id="Phobius"/>
    </source>
</evidence>
<evidence type="ECO:0000313" key="3">
    <source>
        <dbReference type="EMBL" id="GAA5185842.1"/>
    </source>
</evidence>
<dbReference type="Proteomes" id="UP001501570">
    <property type="component" value="Unassembled WGS sequence"/>
</dbReference>
<keyword evidence="2" id="KW-1133">Transmembrane helix</keyword>
<protein>
    <submittedName>
        <fullName evidence="3">Uncharacterized protein</fullName>
    </submittedName>
</protein>
<name>A0ABP9RSS0_9ACTN</name>
<keyword evidence="1" id="KW-0175">Coiled coil</keyword>
<comment type="caution">
    <text evidence="3">The sequence shown here is derived from an EMBL/GenBank/DDBJ whole genome shotgun (WGS) entry which is preliminary data.</text>
</comment>
<keyword evidence="4" id="KW-1185">Reference proteome</keyword>
<reference evidence="4" key="1">
    <citation type="journal article" date="2019" name="Int. J. Syst. Evol. Microbiol.">
        <title>The Global Catalogue of Microorganisms (GCM) 10K type strain sequencing project: providing services to taxonomists for standard genome sequencing and annotation.</title>
        <authorList>
            <consortium name="The Broad Institute Genomics Platform"/>
            <consortium name="The Broad Institute Genome Sequencing Center for Infectious Disease"/>
            <person name="Wu L."/>
            <person name="Ma J."/>
        </authorList>
    </citation>
    <scope>NUCLEOTIDE SEQUENCE [LARGE SCALE GENOMIC DNA]</scope>
    <source>
        <strain evidence="4">JCM 18304</strain>
    </source>
</reference>
<feature type="coiled-coil region" evidence="1">
    <location>
        <begin position="51"/>
        <end position="78"/>
    </location>
</feature>
<keyword evidence="2" id="KW-0472">Membrane</keyword>
<dbReference type="RefSeq" id="WP_345630131.1">
    <property type="nucleotide sequence ID" value="NZ_BAABJQ010000007.1"/>
</dbReference>
<organism evidence="3 4">
    <name type="scientific">Rugosimonospora acidiphila</name>
    <dbReference type="NCBI Taxonomy" id="556531"/>
    <lineage>
        <taxon>Bacteria</taxon>
        <taxon>Bacillati</taxon>
        <taxon>Actinomycetota</taxon>
        <taxon>Actinomycetes</taxon>
        <taxon>Micromonosporales</taxon>
        <taxon>Micromonosporaceae</taxon>
        <taxon>Rugosimonospora</taxon>
    </lineage>
</organism>
<feature type="transmembrane region" description="Helical" evidence="2">
    <location>
        <begin position="6"/>
        <end position="30"/>
    </location>
</feature>
<accession>A0ABP9RSS0</accession>
<evidence type="ECO:0000256" key="1">
    <source>
        <dbReference type="SAM" id="Coils"/>
    </source>
</evidence>